<reference evidence="3" key="1">
    <citation type="journal article" date="2011" name="Proc. Natl. Acad. Sci. U.S.A.">
        <title>Obligate biotrophy features unraveled by the genomic analysis of rust fungi.</title>
        <authorList>
            <person name="Duplessis S."/>
            <person name="Cuomo C.A."/>
            <person name="Lin Y.-C."/>
            <person name="Aerts A."/>
            <person name="Tisserant E."/>
            <person name="Veneault-Fourrey C."/>
            <person name="Joly D.L."/>
            <person name="Hacquard S."/>
            <person name="Amselem J."/>
            <person name="Cantarel B.L."/>
            <person name="Chiu R."/>
            <person name="Coutinho P.M."/>
            <person name="Feau N."/>
            <person name="Field M."/>
            <person name="Frey P."/>
            <person name="Gelhaye E."/>
            <person name="Goldberg J."/>
            <person name="Grabherr M.G."/>
            <person name="Kodira C.D."/>
            <person name="Kohler A."/>
            <person name="Kuees U."/>
            <person name="Lindquist E.A."/>
            <person name="Lucas S.M."/>
            <person name="Mago R."/>
            <person name="Mauceli E."/>
            <person name="Morin E."/>
            <person name="Murat C."/>
            <person name="Pangilinan J.L."/>
            <person name="Park R."/>
            <person name="Pearson M."/>
            <person name="Quesneville H."/>
            <person name="Rouhier N."/>
            <person name="Sakthikumar S."/>
            <person name="Salamov A.A."/>
            <person name="Schmutz J."/>
            <person name="Selles B."/>
            <person name="Shapiro H."/>
            <person name="Tanguay P."/>
            <person name="Tuskan G.A."/>
            <person name="Henrissat B."/>
            <person name="Van de Peer Y."/>
            <person name="Rouze P."/>
            <person name="Ellis J.G."/>
            <person name="Dodds P.N."/>
            <person name="Schein J.E."/>
            <person name="Zhong S."/>
            <person name="Hamelin R.C."/>
            <person name="Grigoriev I.V."/>
            <person name="Szabo L.J."/>
            <person name="Martin F."/>
        </authorList>
    </citation>
    <scope>NUCLEOTIDE SEQUENCE [LARGE SCALE GENOMIC DNA]</scope>
    <source>
        <strain evidence="3">98AG31 / pathotype 3-4-7</strain>
    </source>
</reference>
<name>F4S259_MELLP</name>
<dbReference type="EMBL" id="GL883139">
    <property type="protein sequence ID" value="EGG01314.1"/>
    <property type="molecule type" value="Genomic_DNA"/>
</dbReference>
<dbReference type="GeneID" id="18930782"/>
<dbReference type="VEuPathDB" id="FungiDB:MELLADRAFT_67198"/>
<dbReference type="KEGG" id="mlr:MELLADRAFT_67198"/>
<evidence type="ECO:0000256" key="1">
    <source>
        <dbReference type="SAM" id="MobiDB-lite"/>
    </source>
</evidence>
<feature type="region of interest" description="Disordered" evidence="1">
    <location>
        <begin position="55"/>
        <end position="146"/>
    </location>
</feature>
<keyword evidence="3" id="KW-1185">Reference proteome</keyword>
<gene>
    <name evidence="2" type="ORF">MELLADRAFT_67198</name>
</gene>
<sequence length="169" mass="18352">MPPRQKKNQAHRVVCLCQAYECSEQVYADANGLSHPGVEVSPETRLAHQQADFRNSLINPPHTPDNSNEPSMSSVQEALLSPLRKLHLDTTPSPIRRRQSNTNQEPQNESSSNIDNNAQDAFTSSGPTDSPITSTNQTNPVNSQPISTKTCSTAVLAKASGQQVFDCGL</sequence>
<dbReference type="HOGENOM" id="CLU_106813_0_0_1"/>
<evidence type="ECO:0000313" key="2">
    <source>
        <dbReference type="EMBL" id="EGG01314.1"/>
    </source>
</evidence>
<dbReference type="AlphaFoldDB" id="F4S259"/>
<organism evidence="3">
    <name type="scientific">Melampsora larici-populina (strain 98AG31 / pathotype 3-4-7)</name>
    <name type="common">Poplar leaf rust fungus</name>
    <dbReference type="NCBI Taxonomy" id="747676"/>
    <lineage>
        <taxon>Eukaryota</taxon>
        <taxon>Fungi</taxon>
        <taxon>Dikarya</taxon>
        <taxon>Basidiomycota</taxon>
        <taxon>Pucciniomycotina</taxon>
        <taxon>Pucciniomycetes</taxon>
        <taxon>Pucciniales</taxon>
        <taxon>Melampsoraceae</taxon>
        <taxon>Melampsora</taxon>
    </lineage>
</organism>
<proteinExistence type="predicted"/>
<feature type="compositionally biased region" description="Polar residues" evidence="1">
    <location>
        <begin position="55"/>
        <end position="76"/>
    </location>
</feature>
<accession>F4S259</accession>
<dbReference type="InParanoid" id="F4S259"/>
<evidence type="ECO:0000313" key="3">
    <source>
        <dbReference type="Proteomes" id="UP000001072"/>
    </source>
</evidence>
<dbReference type="Proteomes" id="UP000001072">
    <property type="component" value="Unassembled WGS sequence"/>
</dbReference>
<feature type="compositionally biased region" description="Polar residues" evidence="1">
    <location>
        <begin position="100"/>
        <end position="146"/>
    </location>
</feature>
<protein>
    <submittedName>
        <fullName evidence="2">Uncharacterized protein</fullName>
    </submittedName>
</protein>
<dbReference type="RefSeq" id="XP_007415415.1">
    <property type="nucleotide sequence ID" value="XM_007415353.1"/>
</dbReference>